<dbReference type="OrthoDB" id="9807213at2"/>
<dbReference type="Proteomes" id="UP000184346">
    <property type="component" value="Unassembled WGS sequence"/>
</dbReference>
<dbReference type="InterPro" id="IPR018496">
    <property type="entry name" value="PsdUridine_synth_RsuA/RluB_CS"/>
</dbReference>
<dbReference type="GO" id="GO:0000455">
    <property type="term" value="P:enzyme-directed rRNA pseudouridine synthesis"/>
    <property type="evidence" value="ECO:0007669"/>
    <property type="project" value="UniProtKB-ARBA"/>
</dbReference>
<dbReference type="Pfam" id="PF00849">
    <property type="entry name" value="PseudoU_synth_2"/>
    <property type="match status" value="1"/>
</dbReference>
<proteinExistence type="inferred from homology"/>
<dbReference type="RefSeq" id="WP_072825095.1">
    <property type="nucleotide sequence ID" value="NZ_FQUJ01000020.1"/>
</dbReference>
<dbReference type="Gene3D" id="3.30.70.580">
    <property type="entry name" value="Pseudouridine synthase I, catalytic domain, N-terminal subdomain"/>
    <property type="match status" value="1"/>
</dbReference>
<dbReference type="InterPro" id="IPR006145">
    <property type="entry name" value="PsdUridine_synth_RsuA/RluA"/>
</dbReference>
<keyword evidence="10" id="KW-1185">Reference proteome</keyword>
<comment type="similarity">
    <text evidence="1 7">Belongs to the pseudouridine synthase RsuA family.</text>
</comment>
<sequence>MRLDKFLSETTDLSRSLAKKALHRQEVSVDGQITRNPATQVDESSDVRWQGEPLELTGLRYLMLYKPLGVECTTRPGHYQTVLELIDLPNVDRLHPVGRLDVDTTGLVLLTDDGQWSHRVTSPKRRCAKTYVATLAEPLDAEAGERAVEAFARGLQLEGEDKPTRPAELTLLSPREVRLAIVEGKYHQVRRMFAAIGNRVETLHREAIGPLRLDPDLEPGECRFLRAEEIAAF</sequence>
<feature type="domain" description="RNA-binding S4" evidence="8">
    <location>
        <begin position="1"/>
        <end position="62"/>
    </location>
</feature>
<dbReference type="Gene3D" id="3.30.70.1560">
    <property type="entry name" value="Alpha-L RNA-binding motif"/>
    <property type="match status" value="1"/>
</dbReference>
<dbReference type="EMBL" id="FQUJ01000020">
    <property type="protein sequence ID" value="SHF73843.1"/>
    <property type="molecule type" value="Genomic_DNA"/>
</dbReference>
<evidence type="ECO:0000256" key="6">
    <source>
        <dbReference type="PROSITE-ProRule" id="PRU00182"/>
    </source>
</evidence>
<comment type="catalytic activity">
    <reaction evidence="4">
        <text>uridine(516) in 16S rRNA = pseudouridine(516) in 16S rRNA</text>
        <dbReference type="Rhea" id="RHEA:38867"/>
        <dbReference type="Rhea" id="RHEA-COMP:10089"/>
        <dbReference type="Rhea" id="RHEA-COMP:10090"/>
        <dbReference type="ChEBI" id="CHEBI:65314"/>
        <dbReference type="ChEBI" id="CHEBI:65315"/>
        <dbReference type="EC" id="5.4.99.19"/>
    </reaction>
</comment>
<dbReference type="EC" id="5.4.99.-" evidence="7"/>
<dbReference type="CDD" id="cd02553">
    <property type="entry name" value="PseudoU_synth_RsuA"/>
    <property type="match status" value="1"/>
</dbReference>
<dbReference type="PROSITE" id="PS50889">
    <property type="entry name" value="S4"/>
    <property type="match status" value="1"/>
</dbReference>
<accession>A0A1M5E3N9</accession>
<evidence type="ECO:0000256" key="2">
    <source>
        <dbReference type="ARBA" id="ARBA00022884"/>
    </source>
</evidence>
<dbReference type="NCBIfam" id="TIGR00093">
    <property type="entry name" value="pseudouridine synthase"/>
    <property type="match status" value="1"/>
</dbReference>
<name>A0A1M5E3N9_9GAMM</name>
<evidence type="ECO:0000256" key="5">
    <source>
        <dbReference type="ARBA" id="ARBA00037590"/>
    </source>
</evidence>
<dbReference type="PROSITE" id="PS01149">
    <property type="entry name" value="PSI_RSU"/>
    <property type="match status" value="1"/>
</dbReference>
<dbReference type="Pfam" id="PF01479">
    <property type="entry name" value="S4"/>
    <property type="match status" value="1"/>
</dbReference>
<evidence type="ECO:0000256" key="7">
    <source>
        <dbReference type="RuleBase" id="RU003887"/>
    </source>
</evidence>
<dbReference type="InterPro" id="IPR036986">
    <property type="entry name" value="S4_RNA-bd_sf"/>
</dbReference>
<evidence type="ECO:0000256" key="3">
    <source>
        <dbReference type="ARBA" id="ARBA00023235"/>
    </source>
</evidence>
<dbReference type="InterPro" id="IPR002942">
    <property type="entry name" value="S4_RNA-bd"/>
</dbReference>
<gene>
    <name evidence="9" type="ORF">SAMN02745148_03418</name>
</gene>
<organism evidence="9 10">
    <name type="scientific">Modicisalibacter ilicicola DSM 19980</name>
    <dbReference type="NCBI Taxonomy" id="1121942"/>
    <lineage>
        <taxon>Bacteria</taxon>
        <taxon>Pseudomonadati</taxon>
        <taxon>Pseudomonadota</taxon>
        <taxon>Gammaproteobacteria</taxon>
        <taxon>Oceanospirillales</taxon>
        <taxon>Halomonadaceae</taxon>
        <taxon>Modicisalibacter</taxon>
    </lineage>
</organism>
<keyword evidence="3 7" id="KW-0413">Isomerase</keyword>
<dbReference type="PANTHER" id="PTHR47683">
    <property type="entry name" value="PSEUDOURIDINE SYNTHASE FAMILY PROTEIN-RELATED"/>
    <property type="match status" value="1"/>
</dbReference>
<evidence type="ECO:0000313" key="9">
    <source>
        <dbReference type="EMBL" id="SHF73843.1"/>
    </source>
</evidence>
<dbReference type="InterPro" id="IPR000748">
    <property type="entry name" value="PsdUridine_synth_RsuA/RluB/E/F"/>
</dbReference>
<dbReference type="AlphaFoldDB" id="A0A1M5E3N9"/>
<dbReference type="InterPro" id="IPR042092">
    <property type="entry name" value="PsdUridine_s_RsuA/RluB/E/F_cat"/>
</dbReference>
<dbReference type="SUPFAM" id="SSF55174">
    <property type="entry name" value="Alpha-L RNA-binding motif"/>
    <property type="match status" value="1"/>
</dbReference>
<dbReference type="InterPro" id="IPR020103">
    <property type="entry name" value="PsdUridine_synth_cat_dom_sf"/>
</dbReference>
<dbReference type="STRING" id="1121942.SAMN02745148_03418"/>
<dbReference type="CDD" id="cd00165">
    <property type="entry name" value="S4"/>
    <property type="match status" value="1"/>
</dbReference>
<dbReference type="InterPro" id="IPR050343">
    <property type="entry name" value="RsuA_PseudoU_synthase"/>
</dbReference>
<dbReference type="GO" id="GO:0160136">
    <property type="term" value="F:16S rRNA pseudouridine(516) synthase activity"/>
    <property type="evidence" value="ECO:0007669"/>
    <property type="project" value="UniProtKB-EC"/>
</dbReference>
<protein>
    <recommendedName>
        <fullName evidence="7">Pseudouridine synthase</fullName>
        <ecNumber evidence="7">5.4.99.-</ecNumber>
    </recommendedName>
</protein>
<evidence type="ECO:0000313" key="10">
    <source>
        <dbReference type="Proteomes" id="UP000184346"/>
    </source>
</evidence>
<dbReference type="SMART" id="SM00363">
    <property type="entry name" value="S4"/>
    <property type="match status" value="1"/>
</dbReference>
<dbReference type="Gene3D" id="3.10.290.10">
    <property type="entry name" value="RNA-binding S4 domain"/>
    <property type="match status" value="1"/>
</dbReference>
<dbReference type="InterPro" id="IPR020094">
    <property type="entry name" value="TruA/RsuA/RluB/E/F_N"/>
</dbReference>
<comment type="function">
    <text evidence="5">Responsible for synthesis of pseudouridine from uracil-516 in 16S ribosomal RNA.</text>
</comment>
<evidence type="ECO:0000256" key="1">
    <source>
        <dbReference type="ARBA" id="ARBA00008348"/>
    </source>
</evidence>
<dbReference type="GO" id="GO:0003723">
    <property type="term" value="F:RNA binding"/>
    <property type="evidence" value="ECO:0007669"/>
    <property type="project" value="UniProtKB-KW"/>
</dbReference>
<keyword evidence="2 6" id="KW-0694">RNA-binding</keyword>
<dbReference type="SUPFAM" id="SSF55120">
    <property type="entry name" value="Pseudouridine synthase"/>
    <property type="match status" value="1"/>
</dbReference>
<reference evidence="9 10" key="1">
    <citation type="submission" date="2016-11" db="EMBL/GenBank/DDBJ databases">
        <authorList>
            <person name="Jaros S."/>
            <person name="Januszkiewicz K."/>
            <person name="Wedrychowicz H."/>
        </authorList>
    </citation>
    <scope>NUCLEOTIDE SEQUENCE [LARGE SCALE GENOMIC DNA]</scope>
    <source>
        <strain evidence="9 10">DSM 19980</strain>
    </source>
</reference>
<dbReference type="PANTHER" id="PTHR47683:SF4">
    <property type="entry name" value="PSEUDOURIDINE SYNTHASE"/>
    <property type="match status" value="1"/>
</dbReference>
<evidence type="ECO:0000259" key="8">
    <source>
        <dbReference type="SMART" id="SM00363"/>
    </source>
</evidence>
<evidence type="ECO:0000256" key="4">
    <source>
        <dbReference type="ARBA" id="ARBA00036749"/>
    </source>
</evidence>